<sequence length="179" mass="19844">MTKRLTMALLLTAALLCSQALAGPPVAGEVLPPLTIAPLAVEGDSAILGLKDNCVFTLADIKTEYVLIEILGVYCPVCREMSSSLTRLYKRIRKARLDDRITMLGIAAGATPMEVRHVRPKDYVFPVAHDTEFEIHKALAEPKTPYTMIVDREGKVYYAHLGIIPDFNAFFQEIQNLVK</sequence>
<evidence type="ECO:0000313" key="6">
    <source>
        <dbReference type="Proteomes" id="UP000295506"/>
    </source>
</evidence>
<dbReference type="SUPFAM" id="SSF52833">
    <property type="entry name" value="Thioredoxin-like"/>
    <property type="match status" value="1"/>
</dbReference>
<proteinExistence type="predicted"/>
<dbReference type="OrthoDB" id="5516057at2"/>
<evidence type="ECO:0000313" key="4">
    <source>
        <dbReference type="EMBL" id="TDT90906.1"/>
    </source>
</evidence>
<dbReference type="Gene3D" id="3.40.30.10">
    <property type="entry name" value="Glutaredoxin"/>
    <property type="match status" value="1"/>
</dbReference>
<dbReference type="Proteomes" id="UP000055611">
    <property type="component" value="Chromosome"/>
</dbReference>
<evidence type="ECO:0000256" key="1">
    <source>
        <dbReference type="SAM" id="SignalP"/>
    </source>
</evidence>
<dbReference type="KEGG" id="dej:AWY79_16530"/>
<dbReference type="EMBL" id="CP014206">
    <property type="protein sequence ID" value="AMK12595.1"/>
    <property type="molecule type" value="Genomic_DNA"/>
</dbReference>
<dbReference type="CDD" id="cd02966">
    <property type="entry name" value="TlpA_like_family"/>
    <property type="match status" value="1"/>
</dbReference>
<dbReference type="InterPro" id="IPR000866">
    <property type="entry name" value="AhpC/TSA"/>
</dbReference>
<feature type="chain" id="PRO_5044548270" evidence="1">
    <location>
        <begin position="23"/>
        <end position="179"/>
    </location>
</feature>
<feature type="domain" description="Thioredoxin" evidence="2">
    <location>
        <begin position="25"/>
        <end position="179"/>
    </location>
</feature>
<dbReference type="RefSeq" id="WP_066806327.1">
    <property type="nucleotide sequence ID" value="NZ_CP014206.1"/>
</dbReference>
<dbReference type="AlphaFoldDB" id="A0A126QT28"/>
<dbReference type="InterPro" id="IPR036249">
    <property type="entry name" value="Thioredoxin-like_sf"/>
</dbReference>
<name>A0A126QT28_9BACT</name>
<keyword evidence="5" id="KW-1185">Reference proteome</keyword>
<evidence type="ECO:0000313" key="3">
    <source>
        <dbReference type="EMBL" id="AMK12595.1"/>
    </source>
</evidence>
<dbReference type="EMBL" id="SOBK01000002">
    <property type="protein sequence ID" value="TDT90906.1"/>
    <property type="molecule type" value="Genomic_DNA"/>
</dbReference>
<organism evidence="4 6">
    <name type="scientific">Pseudodesulfovibrio indicus</name>
    <dbReference type="NCBI Taxonomy" id="1716143"/>
    <lineage>
        <taxon>Bacteria</taxon>
        <taxon>Pseudomonadati</taxon>
        <taxon>Thermodesulfobacteriota</taxon>
        <taxon>Desulfovibrionia</taxon>
        <taxon>Desulfovibrionales</taxon>
        <taxon>Desulfovibrionaceae</taxon>
    </lineage>
</organism>
<feature type="signal peptide" evidence="1">
    <location>
        <begin position="1"/>
        <end position="22"/>
    </location>
</feature>
<reference evidence="4 6" key="2">
    <citation type="submission" date="2019-03" db="EMBL/GenBank/DDBJ databases">
        <title>Genomic Encyclopedia of Type Strains, Phase IV (KMG-IV): sequencing the most valuable type-strain genomes for metagenomic binning, comparative biology and taxonomic classification.</title>
        <authorList>
            <person name="Goeker M."/>
        </authorList>
    </citation>
    <scope>NUCLEOTIDE SEQUENCE [LARGE SCALE GENOMIC DNA]</scope>
    <source>
        <strain evidence="4 6">DSM 101483</strain>
    </source>
</reference>
<reference evidence="3 5" key="1">
    <citation type="journal article" date="2016" name="Front. Microbiol.">
        <title>Genome Sequence of the Piezophilic, Mesophilic Sulfate-Reducing Bacterium Desulfovibrio indicus J2T.</title>
        <authorList>
            <person name="Cao J."/>
            <person name="Maignien L."/>
            <person name="Shao Z."/>
            <person name="Alain K."/>
            <person name="Jebbar M."/>
        </authorList>
    </citation>
    <scope>NUCLEOTIDE SEQUENCE [LARGE SCALE GENOMIC DNA]</scope>
    <source>
        <strain evidence="3 5">J2</strain>
    </source>
</reference>
<evidence type="ECO:0000259" key="2">
    <source>
        <dbReference type="PROSITE" id="PS51352"/>
    </source>
</evidence>
<dbReference type="Proteomes" id="UP000295506">
    <property type="component" value="Unassembled WGS sequence"/>
</dbReference>
<dbReference type="Pfam" id="PF00578">
    <property type="entry name" value="AhpC-TSA"/>
    <property type="match status" value="1"/>
</dbReference>
<gene>
    <name evidence="3" type="ORF">AWY79_16530</name>
    <name evidence="4" type="ORF">EDC59_102339</name>
</gene>
<protein>
    <submittedName>
        <fullName evidence="4">AhpC/TSA family protein</fullName>
    </submittedName>
    <submittedName>
        <fullName evidence="3">Redoxin</fullName>
    </submittedName>
</protein>
<dbReference type="InterPro" id="IPR013766">
    <property type="entry name" value="Thioredoxin_domain"/>
</dbReference>
<keyword evidence="1" id="KW-0732">Signal</keyword>
<dbReference type="GO" id="GO:0016209">
    <property type="term" value="F:antioxidant activity"/>
    <property type="evidence" value="ECO:0007669"/>
    <property type="project" value="InterPro"/>
</dbReference>
<evidence type="ECO:0000313" key="5">
    <source>
        <dbReference type="Proteomes" id="UP000055611"/>
    </source>
</evidence>
<dbReference type="PROSITE" id="PS51352">
    <property type="entry name" value="THIOREDOXIN_2"/>
    <property type="match status" value="1"/>
</dbReference>
<accession>A0A126QT28</accession>
<dbReference type="GO" id="GO:0016491">
    <property type="term" value="F:oxidoreductase activity"/>
    <property type="evidence" value="ECO:0007669"/>
    <property type="project" value="InterPro"/>
</dbReference>